<comment type="caution">
    <text evidence="1">The sequence shown here is derived from an EMBL/GenBank/DDBJ whole genome shotgun (WGS) entry which is preliminary data.</text>
</comment>
<evidence type="ECO:0000313" key="2">
    <source>
        <dbReference type="Proteomes" id="UP001054945"/>
    </source>
</evidence>
<organism evidence="1 2">
    <name type="scientific">Caerostris extrusa</name>
    <name type="common">Bark spider</name>
    <name type="synonym">Caerostris bankana</name>
    <dbReference type="NCBI Taxonomy" id="172846"/>
    <lineage>
        <taxon>Eukaryota</taxon>
        <taxon>Metazoa</taxon>
        <taxon>Ecdysozoa</taxon>
        <taxon>Arthropoda</taxon>
        <taxon>Chelicerata</taxon>
        <taxon>Arachnida</taxon>
        <taxon>Araneae</taxon>
        <taxon>Araneomorphae</taxon>
        <taxon>Entelegynae</taxon>
        <taxon>Araneoidea</taxon>
        <taxon>Araneidae</taxon>
        <taxon>Caerostris</taxon>
    </lineage>
</organism>
<dbReference type="AlphaFoldDB" id="A0AAV4M5C3"/>
<proteinExistence type="predicted"/>
<keyword evidence="2" id="KW-1185">Reference proteome</keyword>
<dbReference type="EMBL" id="BPLR01001849">
    <property type="protein sequence ID" value="GIX67035.1"/>
    <property type="molecule type" value="Genomic_DNA"/>
</dbReference>
<evidence type="ECO:0000313" key="1">
    <source>
        <dbReference type="EMBL" id="GIX67035.1"/>
    </source>
</evidence>
<reference evidence="1 2" key="1">
    <citation type="submission" date="2021-06" db="EMBL/GenBank/DDBJ databases">
        <title>Caerostris extrusa draft genome.</title>
        <authorList>
            <person name="Kono N."/>
            <person name="Arakawa K."/>
        </authorList>
    </citation>
    <scope>NUCLEOTIDE SEQUENCE [LARGE SCALE GENOMIC DNA]</scope>
</reference>
<protein>
    <submittedName>
        <fullName evidence="1">Uncharacterized protein</fullName>
    </submittedName>
</protein>
<sequence length="105" mass="11772">MPPPGLEPEACITKGQSASQLAIRQLYKKEKSNKNRKKAVIRYCIFGIHSTYDFSNSIEELKCITHTPENILHPPNNPKSFVTTTKITPAHIYTPGPLHCVLLSK</sequence>
<name>A0AAV4M5C3_CAEEX</name>
<dbReference type="Proteomes" id="UP001054945">
    <property type="component" value="Unassembled WGS sequence"/>
</dbReference>
<accession>A0AAV4M5C3</accession>
<gene>
    <name evidence="1" type="ORF">CEXT_653691</name>
</gene>